<dbReference type="InterPro" id="IPR019596">
    <property type="entry name" value="Phage_Mu_GpM_tail_tub"/>
</dbReference>
<dbReference type="AlphaFoldDB" id="A0A9X4LD72"/>
<comment type="caution">
    <text evidence="1">The sequence shown here is derived from an EMBL/GenBank/DDBJ whole genome shotgun (WGS) entry which is preliminary data.</text>
</comment>
<name>A0A9X4LD72_9BURK</name>
<organism evidence="1 2">
    <name type="scientific">Pelomonas aquatica</name>
    <dbReference type="NCBI Taxonomy" id="431058"/>
    <lineage>
        <taxon>Bacteria</taxon>
        <taxon>Pseudomonadati</taxon>
        <taxon>Pseudomonadota</taxon>
        <taxon>Betaproteobacteria</taxon>
        <taxon>Burkholderiales</taxon>
        <taxon>Sphaerotilaceae</taxon>
        <taxon>Roseateles</taxon>
    </lineage>
</organism>
<dbReference type="Proteomes" id="UP001152766">
    <property type="component" value="Unassembled WGS sequence"/>
</dbReference>
<reference evidence="1" key="1">
    <citation type="submission" date="2019-02" db="EMBL/GenBank/DDBJ databases">
        <title>Draft genome of the type strain Pelomonas aquatica CCUG 52575T.</title>
        <authorList>
            <person name="Gomila M."/>
            <person name="Lalucat J."/>
        </authorList>
    </citation>
    <scope>NUCLEOTIDE SEQUENCE</scope>
    <source>
        <strain evidence="1">CCUG 52575</strain>
    </source>
</reference>
<gene>
    <name evidence="1" type="ORF">EXJ73_02465</name>
</gene>
<sequence length="121" mass="12646">MPMTHSRAQIKVNGGLLETLPGPKLKLGGNKRSPVVGNRGLIGYSEATEPAELDCEIALTPGTSLAQLRDITDATLTYEADTGQTYVVRNAFVTEAIEVSAGDGGKVALKFSGDPAQEMGV</sequence>
<keyword evidence="2" id="KW-1185">Reference proteome</keyword>
<proteinExistence type="predicted"/>
<evidence type="ECO:0000313" key="1">
    <source>
        <dbReference type="EMBL" id="MDG0861337.1"/>
    </source>
</evidence>
<evidence type="ECO:0000313" key="2">
    <source>
        <dbReference type="Proteomes" id="UP001152766"/>
    </source>
</evidence>
<dbReference type="RefSeq" id="WP_268147089.1">
    <property type="nucleotide sequence ID" value="NZ_JAPPUW010000002.1"/>
</dbReference>
<accession>A0A9X4LD72</accession>
<dbReference type="EMBL" id="SGUG01000003">
    <property type="protein sequence ID" value="MDG0861337.1"/>
    <property type="molecule type" value="Genomic_DNA"/>
</dbReference>
<dbReference type="Pfam" id="PF10618">
    <property type="entry name" value="Tail_tube"/>
    <property type="match status" value="1"/>
</dbReference>
<protein>
    <submittedName>
        <fullName evidence="1">Phage tail protein</fullName>
    </submittedName>
</protein>